<accession>A0A3D3R3Q5</accession>
<reference evidence="1 2" key="1">
    <citation type="journal article" date="2018" name="Nat. Biotechnol.">
        <title>A standardized bacterial taxonomy based on genome phylogeny substantially revises the tree of life.</title>
        <authorList>
            <person name="Parks D.H."/>
            <person name="Chuvochina M."/>
            <person name="Waite D.W."/>
            <person name="Rinke C."/>
            <person name="Skarshewski A."/>
            <person name="Chaumeil P.A."/>
            <person name="Hugenholtz P."/>
        </authorList>
    </citation>
    <scope>NUCLEOTIDE SEQUENCE [LARGE SCALE GENOMIC DNA]</scope>
    <source>
        <strain evidence="1">UBA9375</strain>
    </source>
</reference>
<dbReference type="AlphaFoldDB" id="A0A3D3R3Q5"/>
<gene>
    <name evidence="1" type="ORF">DIT97_07030</name>
</gene>
<name>A0A3D3R3Q5_9PLAN</name>
<organism evidence="1 2">
    <name type="scientific">Gimesia maris</name>
    <dbReference type="NCBI Taxonomy" id="122"/>
    <lineage>
        <taxon>Bacteria</taxon>
        <taxon>Pseudomonadati</taxon>
        <taxon>Planctomycetota</taxon>
        <taxon>Planctomycetia</taxon>
        <taxon>Planctomycetales</taxon>
        <taxon>Planctomycetaceae</taxon>
        <taxon>Gimesia</taxon>
    </lineage>
</organism>
<dbReference type="EMBL" id="DQAY01000045">
    <property type="protein sequence ID" value="HCO22808.1"/>
    <property type="molecule type" value="Genomic_DNA"/>
</dbReference>
<sequence>MNGITVIFGLFSNLRITGMAVTLGNMRAIRRIPVEPTTRIFDINHLIGITYIFGIKLFSKRCGQQEAGVRPGMFRLLYNDFNAFDKKSGRIGYDGQAGNAAERLGLRTAGWVFRSRVRNFSGVNG</sequence>
<comment type="caution">
    <text evidence="1">The sequence shown here is derived from an EMBL/GenBank/DDBJ whole genome shotgun (WGS) entry which is preliminary data.</text>
</comment>
<proteinExistence type="predicted"/>
<evidence type="ECO:0000313" key="1">
    <source>
        <dbReference type="EMBL" id="HCO22808.1"/>
    </source>
</evidence>
<dbReference type="Proteomes" id="UP000263642">
    <property type="component" value="Unassembled WGS sequence"/>
</dbReference>
<evidence type="ECO:0000313" key="2">
    <source>
        <dbReference type="Proteomes" id="UP000263642"/>
    </source>
</evidence>
<protein>
    <submittedName>
        <fullName evidence="1">Uncharacterized protein</fullName>
    </submittedName>
</protein>